<proteinExistence type="predicted"/>
<name>A0A7C8L0E8_9BACI</name>
<dbReference type="PANTHER" id="PTHR33408:SF2">
    <property type="entry name" value="TRANSPOSASE DDE DOMAIN-CONTAINING PROTEIN"/>
    <property type="match status" value="1"/>
</dbReference>
<reference evidence="3 4" key="1">
    <citation type="submission" date="2019-10" db="EMBL/GenBank/DDBJ databases">
        <title>Gracilibacillus sp. nov. isolated from rice seeds.</title>
        <authorList>
            <person name="He S."/>
        </authorList>
    </citation>
    <scope>NUCLEOTIDE SEQUENCE [LARGE SCALE GENOMIC DNA]</scope>
    <source>
        <strain evidence="3 4">TD8</strain>
    </source>
</reference>
<protein>
    <submittedName>
        <fullName evidence="3">IS1182 family transposase</fullName>
    </submittedName>
</protein>
<dbReference type="NCBIfam" id="NF033551">
    <property type="entry name" value="transpos_IS1182"/>
    <property type="match status" value="1"/>
</dbReference>
<evidence type="ECO:0000259" key="1">
    <source>
        <dbReference type="Pfam" id="PF05598"/>
    </source>
</evidence>
<dbReference type="Pfam" id="PF13751">
    <property type="entry name" value="DDE_Tnp_1_6"/>
    <property type="match status" value="1"/>
</dbReference>
<dbReference type="AlphaFoldDB" id="A0A7C8L0E8"/>
<dbReference type="PANTHER" id="PTHR33408">
    <property type="entry name" value="TRANSPOSASE"/>
    <property type="match status" value="1"/>
</dbReference>
<evidence type="ECO:0000313" key="3">
    <source>
        <dbReference type="EMBL" id="KAB8125497.1"/>
    </source>
</evidence>
<evidence type="ECO:0000313" key="4">
    <source>
        <dbReference type="Proteomes" id="UP000480246"/>
    </source>
</evidence>
<feature type="domain" description="Transposase DDE" evidence="2">
    <location>
        <begin position="372"/>
        <end position="494"/>
    </location>
</feature>
<dbReference type="OrthoDB" id="9789070at2"/>
<comment type="caution">
    <text evidence="3">The sequence shown here is derived from an EMBL/GenBank/DDBJ whole genome shotgun (WGS) entry which is preliminary data.</text>
</comment>
<evidence type="ECO:0000259" key="2">
    <source>
        <dbReference type="Pfam" id="PF13751"/>
    </source>
</evidence>
<dbReference type="EMBL" id="WEID01000145">
    <property type="protein sequence ID" value="KAB8125497.1"/>
    <property type="molecule type" value="Genomic_DNA"/>
</dbReference>
<organism evidence="3 4">
    <name type="scientific">Gracilibacillus oryzae</name>
    <dbReference type="NCBI Taxonomy" id="1672701"/>
    <lineage>
        <taxon>Bacteria</taxon>
        <taxon>Bacillati</taxon>
        <taxon>Bacillota</taxon>
        <taxon>Bacilli</taxon>
        <taxon>Bacillales</taxon>
        <taxon>Bacillaceae</taxon>
        <taxon>Gracilibacillus</taxon>
    </lineage>
</organism>
<dbReference type="RefSeq" id="WP_153407132.1">
    <property type="nucleotide sequence ID" value="NZ_ML762474.1"/>
</dbReference>
<keyword evidence="4" id="KW-1185">Reference proteome</keyword>
<dbReference type="Proteomes" id="UP000480246">
    <property type="component" value="Unassembled WGS sequence"/>
</dbReference>
<dbReference type="InterPro" id="IPR047629">
    <property type="entry name" value="IS1182_transpos"/>
</dbReference>
<gene>
    <name evidence="3" type="ORF">F9U64_22555</name>
</gene>
<dbReference type="InterPro" id="IPR025668">
    <property type="entry name" value="Tnp_DDE_dom"/>
</dbReference>
<dbReference type="InterPro" id="IPR008490">
    <property type="entry name" value="Transposase_InsH_N"/>
</dbReference>
<dbReference type="Pfam" id="PF05598">
    <property type="entry name" value="DUF772"/>
    <property type="match status" value="1"/>
</dbReference>
<feature type="domain" description="Transposase InsH N-terminal" evidence="1">
    <location>
        <begin position="17"/>
        <end position="111"/>
    </location>
</feature>
<accession>A0A7C8L0E8</accession>
<sequence length="504" mass="57569">MIERQSSFILSPYMELYDKLIPKDHFLRRMSDLVDFSFIEEALHHRYCNNNGRNAVHPVRMFKYLLLKQIHNLSDVDVVERSRTDLAYKYFLGMAPEEDVIHPSSLTKFRKLRIEPPKKEEGEENSPEESGSNLLDLLIQQSVEIAIENGVIEDDTIIVDATHSSSRYCAKSADEFLKEKAKLLRKTVYQFNEGMKEKFPEKPTLDDVKETRAYCEALLKTIQEETSIKALPAVQEKCNLLEEVLADCEEADIQSEDPDARIGHKSQDHAFFGYKTHLALSINRIITAHTVTTGEKNDGKYLPTLVQKSRSAGIKVNTVIGDRAYSGTENLKYADSEEGNFQLVSRLHPVITNGKEQEKGFVFNKDADTYACPAGHLSTKKKIKKRKEGDNRNTQLSYYFDVKKCQVCPLQEGCYKGTKTKSYSLTLKSTTHLKQEAFQETELFQTLARERYMIEAKNSELKNRHGYDKATNSGLFGMCLQSAATIFVVNLKRIVKLIDEKSKK</sequence>